<feature type="chain" id="PRO_5047444162" evidence="1">
    <location>
        <begin position="19"/>
        <end position="310"/>
    </location>
</feature>
<evidence type="ECO:0000256" key="1">
    <source>
        <dbReference type="SAM" id="SignalP"/>
    </source>
</evidence>
<feature type="signal peptide" evidence="1">
    <location>
        <begin position="1"/>
        <end position="18"/>
    </location>
</feature>
<comment type="caution">
    <text evidence="2">The sequence shown here is derived from an EMBL/GenBank/DDBJ whole genome shotgun (WGS) entry which is preliminary data.</text>
</comment>
<organism evidence="2 3">
    <name type="scientific">Aspergillus granulosus</name>
    <dbReference type="NCBI Taxonomy" id="176169"/>
    <lineage>
        <taxon>Eukaryota</taxon>
        <taxon>Fungi</taxon>
        <taxon>Dikarya</taxon>
        <taxon>Ascomycota</taxon>
        <taxon>Pezizomycotina</taxon>
        <taxon>Eurotiomycetes</taxon>
        <taxon>Eurotiomycetidae</taxon>
        <taxon>Eurotiales</taxon>
        <taxon>Aspergillaceae</taxon>
        <taxon>Aspergillus</taxon>
        <taxon>Aspergillus subgen. Nidulantes</taxon>
    </lineage>
</organism>
<keyword evidence="1" id="KW-0732">Signal</keyword>
<protein>
    <submittedName>
        <fullName evidence="2">Uncharacterized protein</fullName>
    </submittedName>
</protein>
<sequence>MKLAPLLFLSCIFSNVAGFHIRGAAERAWYFTIYLQEEIYENPDDRQIATGCVGSRDGLRGQANRCTLHHSKMIWEKVANQLGRLTAYQATAAIKGVKINRPMINPKTNKPMKDKNGNIKTRNAVTAAYTGKVHGANLLPKAGIDMTDDKEYYRMVKVVGDAGAKVQHEVNLQLESSDSKLDDNQKAQFERWKAQGLWAIEQVVGMRQAKIQENIIEEMKKPIYFGHDPVTDPNNEWRDKEFFNVGHSGVFDEVSTEKTFKKYEGLFGGLDQVKTAWKDAFAQLSATNQAKAHLATYEAFVYSHNTMKKC</sequence>
<evidence type="ECO:0000313" key="3">
    <source>
        <dbReference type="Proteomes" id="UP001610334"/>
    </source>
</evidence>
<keyword evidence="3" id="KW-1185">Reference proteome</keyword>
<gene>
    <name evidence="2" type="ORF">BJX63DRAFT_431636</name>
</gene>
<name>A0ABR4HF14_9EURO</name>
<accession>A0ABR4HF14</accession>
<proteinExistence type="predicted"/>
<dbReference type="Proteomes" id="UP001610334">
    <property type="component" value="Unassembled WGS sequence"/>
</dbReference>
<dbReference type="EMBL" id="JBFXLT010000036">
    <property type="protein sequence ID" value="KAL2814001.1"/>
    <property type="molecule type" value="Genomic_DNA"/>
</dbReference>
<evidence type="ECO:0000313" key="2">
    <source>
        <dbReference type="EMBL" id="KAL2814001.1"/>
    </source>
</evidence>
<reference evidence="2 3" key="1">
    <citation type="submission" date="2024-07" db="EMBL/GenBank/DDBJ databases">
        <title>Section-level genome sequencing and comparative genomics of Aspergillus sections Usti and Cavernicolus.</title>
        <authorList>
            <consortium name="Lawrence Berkeley National Laboratory"/>
            <person name="Nybo J.L."/>
            <person name="Vesth T.C."/>
            <person name="Theobald S."/>
            <person name="Frisvad J.C."/>
            <person name="Larsen T.O."/>
            <person name="Kjaerboelling I."/>
            <person name="Rothschild-Mancinelli K."/>
            <person name="Lyhne E.K."/>
            <person name="Kogle M.E."/>
            <person name="Barry K."/>
            <person name="Clum A."/>
            <person name="Na H."/>
            <person name="Ledsgaard L."/>
            <person name="Lin J."/>
            <person name="Lipzen A."/>
            <person name="Kuo A."/>
            <person name="Riley R."/>
            <person name="Mondo S."/>
            <person name="Labutti K."/>
            <person name="Haridas S."/>
            <person name="Pangalinan J."/>
            <person name="Salamov A.A."/>
            <person name="Simmons B.A."/>
            <person name="Magnuson J.K."/>
            <person name="Chen J."/>
            <person name="Drula E."/>
            <person name="Henrissat B."/>
            <person name="Wiebenga A."/>
            <person name="Lubbers R.J."/>
            <person name="Gomes A.C."/>
            <person name="Makela M.R."/>
            <person name="Stajich J."/>
            <person name="Grigoriev I.V."/>
            <person name="Mortensen U.H."/>
            <person name="De Vries R.P."/>
            <person name="Baker S.E."/>
            <person name="Andersen M.R."/>
        </authorList>
    </citation>
    <scope>NUCLEOTIDE SEQUENCE [LARGE SCALE GENOMIC DNA]</scope>
    <source>
        <strain evidence="2 3">CBS 588.65</strain>
    </source>
</reference>